<reference evidence="2 3" key="1">
    <citation type="submission" date="2023-12" db="EMBL/GenBank/DDBJ databases">
        <title>A high-quality genome assembly for Dillenia turbinata (Dilleniales).</title>
        <authorList>
            <person name="Chanderbali A."/>
        </authorList>
    </citation>
    <scope>NUCLEOTIDE SEQUENCE [LARGE SCALE GENOMIC DNA]</scope>
    <source>
        <strain evidence="2">LSX21</strain>
        <tissue evidence="2">Leaf</tissue>
    </source>
</reference>
<keyword evidence="1" id="KW-0472">Membrane</keyword>
<protein>
    <submittedName>
        <fullName evidence="2">Uncharacterized protein</fullName>
    </submittedName>
</protein>
<dbReference type="Proteomes" id="UP001370490">
    <property type="component" value="Unassembled WGS sequence"/>
</dbReference>
<keyword evidence="1" id="KW-1133">Transmembrane helix</keyword>
<keyword evidence="3" id="KW-1185">Reference proteome</keyword>
<organism evidence="2 3">
    <name type="scientific">Dillenia turbinata</name>
    <dbReference type="NCBI Taxonomy" id="194707"/>
    <lineage>
        <taxon>Eukaryota</taxon>
        <taxon>Viridiplantae</taxon>
        <taxon>Streptophyta</taxon>
        <taxon>Embryophyta</taxon>
        <taxon>Tracheophyta</taxon>
        <taxon>Spermatophyta</taxon>
        <taxon>Magnoliopsida</taxon>
        <taxon>eudicotyledons</taxon>
        <taxon>Gunneridae</taxon>
        <taxon>Pentapetalae</taxon>
        <taxon>Dilleniales</taxon>
        <taxon>Dilleniaceae</taxon>
        <taxon>Dillenia</taxon>
    </lineage>
</organism>
<gene>
    <name evidence="2" type="ORF">RJ641_006888</name>
</gene>
<name>A0AAN8VFC9_9MAGN</name>
<feature type="transmembrane region" description="Helical" evidence="1">
    <location>
        <begin position="21"/>
        <end position="39"/>
    </location>
</feature>
<evidence type="ECO:0000313" key="2">
    <source>
        <dbReference type="EMBL" id="KAK6928297.1"/>
    </source>
</evidence>
<keyword evidence="1" id="KW-0812">Transmembrane</keyword>
<sequence length="114" mass="12650">MGKGGSISEGIIKKIILNHTCVMLKALMPLAVYSIGVLFKKDQYNSETIGNMIAISIPEGIAAYRVAKFDTWGVILQPGAFAFEATRLMIIQILLTSKGRRNRHKVKEENKQQS</sequence>
<dbReference type="AlphaFoldDB" id="A0AAN8VFC9"/>
<dbReference type="EMBL" id="JBAMMX010000014">
    <property type="protein sequence ID" value="KAK6928297.1"/>
    <property type="molecule type" value="Genomic_DNA"/>
</dbReference>
<proteinExistence type="predicted"/>
<evidence type="ECO:0000256" key="1">
    <source>
        <dbReference type="SAM" id="Phobius"/>
    </source>
</evidence>
<comment type="caution">
    <text evidence="2">The sequence shown here is derived from an EMBL/GenBank/DDBJ whole genome shotgun (WGS) entry which is preliminary data.</text>
</comment>
<accession>A0AAN8VFC9</accession>
<evidence type="ECO:0000313" key="3">
    <source>
        <dbReference type="Proteomes" id="UP001370490"/>
    </source>
</evidence>